<proteinExistence type="predicted"/>
<comment type="caution">
    <text evidence="1">The sequence shown here is derived from an EMBL/GenBank/DDBJ whole genome shotgun (WGS) entry which is preliminary data.</text>
</comment>
<dbReference type="Proteomes" id="UP001165101">
    <property type="component" value="Unassembled WGS sequence"/>
</dbReference>
<protein>
    <submittedName>
        <fullName evidence="1">Unnamed protein product</fullName>
    </submittedName>
</protein>
<accession>A0ACB5U333</accession>
<keyword evidence="2" id="KW-1185">Reference proteome</keyword>
<organism evidence="1 2">
    <name type="scientific">Candida boidinii</name>
    <name type="common">Yeast</name>
    <dbReference type="NCBI Taxonomy" id="5477"/>
    <lineage>
        <taxon>Eukaryota</taxon>
        <taxon>Fungi</taxon>
        <taxon>Dikarya</taxon>
        <taxon>Ascomycota</taxon>
        <taxon>Saccharomycotina</taxon>
        <taxon>Pichiomycetes</taxon>
        <taxon>Pichiales</taxon>
        <taxon>Pichiaceae</taxon>
        <taxon>Ogataea</taxon>
        <taxon>Ogataea/Candida clade</taxon>
    </lineage>
</organism>
<gene>
    <name evidence="1" type="ORF">Cboi01_000551300</name>
</gene>
<name>A0ACB5U333_CANBO</name>
<evidence type="ECO:0000313" key="2">
    <source>
        <dbReference type="Proteomes" id="UP001165101"/>
    </source>
</evidence>
<sequence>MLKQLLRLPHTPLTVRLLQHNSEAFTTVITTAAMPVKTASVKSTISTVTYTTSGGEIITTVITVPYKTSPASGVPPQATTPVEIKSFETVITTATFTSNSETFTTVITTSTPAAVVPAQETIPAGETEVIPSPELGTATGNFETILTETETAVVPTTPPLETGATVPGTVPGTAPGMAPGTAPVVPQSEGAAEFASTLTTSLVLPTSVSSTESGSGSTEITSFEGKANTSFSTSSFSLMLSVIIALFISI</sequence>
<evidence type="ECO:0000313" key="1">
    <source>
        <dbReference type="EMBL" id="GMF00285.1"/>
    </source>
</evidence>
<dbReference type="EMBL" id="BSXV01004341">
    <property type="protein sequence ID" value="GMF00285.1"/>
    <property type="molecule type" value="Genomic_DNA"/>
</dbReference>
<reference evidence="1" key="1">
    <citation type="submission" date="2023-04" db="EMBL/GenBank/DDBJ databases">
        <title>Candida boidinii NBRC 1967.</title>
        <authorList>
            <person name="Ichikawa N."/>
            <person name="Sato H."/>
            <person name="Tonouchi N."/>
        </authorList>
    </citation>
    <scope>NUCLEOTIDE SEQUENCE</scope>
    <source>
        <strain evidence="1">NBRC 1967</strain>
    </source>
</reference>